<evidence type="ECO:0000313" key="2">
    <source>
        <dbReference type="Proteomes" id="UP001184861"/>
    </source>
</evidence>
<dbReference type="Proteomes" id="UP001184861">
    <property type="component" value="Unassembled WGS sequence"/>
</dbReference>
<dbReference type="EMBL" id="JAVDQY010000001">
    <property type="protein sequence ID" value="MDR6525390.1"/>
    <property type="molecule type" value="Genomic_DNA"/>
</dbReference>
<evidence type="ECO:0000313" key="1">
    <source>
        <dbReference type="EMBL" id="MDR6525390.1"/>
    </source>
</evidence>
<protein>
    <submittedName>
        <fullName evidence="1">Uncharacterized protein</fullName>
    </submittedName>
</protein>
<dbReference type="AlphaFoldDB" id="A0AAE3Y7K4"/>
<proteinExistence type="predicted"/>
<gene>
    <name evidence="1" type="ORF">J2787_000760</name>
</gene>
<accession>A0AAE3Y7K4</accession>
<dbReference type="RefSeq" id="WP_202271496.1">
    <property type="nucleotide sequence ID" value="NZ_JAVDQY010000001.1"/>
</dbReference>
<reference evidence="1" key="1">
    <citation type="submission" date="2023-07" db="EMBL/GenBank/DDBJ databases">
        <title>Sorghum-associated microbial communities from plants grown in Nebraska, USA.</title>
        <authorList>
            <person name="Schachtman D."/>
        </authorList>
    </citation>
    <scope>NUCLEOTIDE SEQUENCE</scope>
    <source>
        <strain evidence="1">DS2360</strain>
    </source>
</reference>
<comment type="caution">
    <text evidence="1">The sequence shown here is derived from an EMBL/GenBank/DDBJ whole genome shotgun (WGS) entry which is preliminary data.</text>
</comment>
<organism evidence="1 2">
    <name type="scientific">Chryseobacterium rhizosphaerae</name>
    <dbReference type="NCBI Taxonomy" id="395937"/>
    <lineage>
        <taxon>Bacteria</taxon>
        <taxon>Pseudomonadati</taxon>
        <taxon>Bacteroidota</taxon>
        <taxon>Flavobacteriia</taxon>
        <taxon>Flavobacteriales</taxon>
        <taxon>Weeksellaceae</taxon>
        <taxon>Chryseobacterium group</taxon>
        <taxon>Chryseobacterium</taxon>
    </lineage>
</organism>
<sequence length="124" mass="14535">MQFALAFNDIHTMIFKPLNLSGVYLSKIPTKKIIILLKLEELLRCKHKDFPIFYFTDATTKESDYGKKILNRLLQPSNYSIDNFEVKNQSVVYGEYTYFKNGKFIKNKDQISAFFEKCKDSSKP</sequence>
<name>A0AAE3Y7K4_9FLAO</name>